<evidence type="ECO:0000256" key="13">
    <source>
        <dbReference type="SAM" id="Phobius"/>
    </source>
</evidence>
<name>A0A518IP53_9BACT</name>
<evidence type="ECO:0000256" key="7">
    <source>
        <dbReference type="ARBA" id="ARBA00022801"/>
    </source>
</evidence>
<feature type="transmembrane region" description="Helical" evidence="13">
    <location>
        <begin position="178"/>
        <end position="204"/>
    </location>
</feature>
<organism evidence="15 16">
    <name type="scientific">Rosistilla oblonga</name>
    <dbReference type="NCBI Taxonomy" id="2527990"/>
    <lineage>
        <taxon>Bacteria</taxon>
        <taxon>Pseudomonadati</taxon>
        <taxon>Planctomycetota</taxon>
        <taxon>Planctomycetia</taxon>
        <taxon>Pirellulales</taxon>
        <taxon>Pirellulaceae</taxon>
        <taxon>Rosistilla</taxon>
    </lineage>
</organism>
<dbReference type="AlphaFoldDB" id="A0A518IP53"/>
<evidence type="ECO:0000259" key="14">
    <source>
        <dbReference type="Pfam" id="PF02163"/>
    </source>
</evidence>
<dbReference type="PANTHER" id="PTHR39188:SF3">
    <property type="entry name" value="STAGE IV SPORULATION PROTEIN FB"/>
    <property type="match status" value="1"/>
</dbReference>
<evidence type="ECO:0000313" key="16">
    <source>
        <dbReference type="Proteomes" id="UP000316770"/>
    </source>
</evidence>
<evidence type="ECO:0000256" key="9">
    <source>
        <dbReference type="ARBA" id="ARBA00022989"/>
    </source>
</evidence>
<dbReference type="GO" id="GO:0006508">
    <property type="term" value="P:proteolysis"/>
    <property type="evidence" value="ECO:0007669"/>
    <property type="project" value="UniProtKB-KW"/>
</dbReference>
<gene>
    <name evidence="15" type="primary">rip3_1</name>
    <name evidence="15" type="ORF">Mal33_08310</name>
</gene>
<keyword evidence="16" id="KW-1185">Reference proteome</keyword>
<comment type="similarity">
    <text evidence="3">Belongs to the peptidase M50B family.</text>
</comment>
<keyword evidence="11 13" id="KW-0472">Membrane</keyword>
<dbReference type="EMBL" id="CP036318">
    <property type="protein sequence ID" value="QDV54866.1"/>
    <property type="molecule type" value="Genomic_DNA"/>
</dbReference>
<keyword evidence="6" id="KW-0479">Metal-binding</keyword>
<evidence type="ECO:0000256" key="5">
    <source>
        <dbReference type="ARBA" id="ARBA00022692"/>
    </source>
</evidence>
<sequence>MFNWKLGTVAGIPINVHGTFWLLPLFVLLTAMPDGSLPMRLAILFSVFGCVLLHELGHAMMARLFGVGTRDITLYPIGGVARLDRMPRSPLAEGAIALAGPAVNLVIAALLVPLLLLASGSIASTFLMSMIYINIALIVFNMLPVFPMDGGRVFRAFLGAFVPYVRATQIAATVGQVLAIGMGVVGLFTDGMLIFIAIFAYFAARAELAMVQREAMAGEPQTAYESWSEPQPRPQAAKASTGPARRSYVLLDRNGHKIASY</sequence>
<comment type="subcellular location">
    <subcellularLocation>
        <location evidence="2">Membrane</location>
        <topology evidence="2">Multi-pass membrane protein</topology>
    </subcellularLocation>
</comment>
<evidence type="ECO:0000256" key="2">
    <source>
        <dbReference type="ARBA" id="ARBA00004141"/>
    </source>
</evidence>
<keyword evidence="5 13" id="KW-0812">Transmembrane</keyword>
<feature type="transmembrane region" description="Helical" evidence="13">
    <location>
        <begin position="37"/>
        <end position="56"/>
    </location>
</feature>
<dbReference type="InterPro" id="IPR008915">
    <property type="entry name" value="Peptidase_M50"/>
</dbReference>
<dbReference type="RefSeq" id="WP_197453018.1">
    <property type="nucleotide sequence ID" value="NZ_CP036318.1"/>
</dbReference>
<dbReference type="GO" id="GO:0016020">
    <property type="term" value="C:membrane"/>
    <property type="evidence" value="ECO:0007669"/>
    <property type="project" value="UniProtKB-SubCell"/>
</dbReference>
<dbReference type="Proteomes" id="UP000316770">
    <property type="component" value="Chromosome"/>
</dbReference>
<proteinExistence type="inferred from homology"/>
<dbReference type="PANTHER" id="PTHR39188">
    <property type="entry name" value="MEMBRANE-ASSOCIATED ZINC METALLOPROTEASE M50B"/>
    <property type="match status" value="1"/>
</dbReference>
<evidence type="ECO:0000256" key="4">
    <source>
        <dbReference type="ARBA" id="ARBA00022670"/>
    </source>
</evidence>
<keyword evidence="4 15" id="KW-0645">Protease</keyword>
<dbReference type="Pfam" id="PF02163">
    <property type="entry name" value="Peptidase_M50"/>
    <property type="match status" value="2"/>
</dbReference>
<evidence type="ECO:0000313" key="15">
    <source>
        <dbReference type="EMBL" id="QDV54866.1"/>
    </source>
</evidence>
<reference evidence="15 16" key="1">
    <citation type="submission" date="2019-02" db="EMBL/GenBank/DDBJ databases">
        <title>Deep-cultivation of Planctomycetes and their phenomic and genomic characterization uncovers novel biology.</title>
        <authorList>
            <person name="Wiegand S."/>
            <person name="Jogler M."/>
            <person name="Boedeker C."/>
            <person name="Pinto D."/>
            <person name="Vollmers J."/>
            <person name="Rivas-Marin E."/>
            <person name="Kohn T."/>
            <person name="Peeters S.H."/>
            <person name="Heuer A."/>
            <person name="Rast P."/>
            <person name="Oberbeckmann S."/>
            <person name="Bunk B."/>
            <person name="Jeske O."/>
            <person name="Meyerdierks A."/>
            <person name="Storesund J.E."/>
            <person name="Kallscheuer N."/>
            <person name="Luecker S."/>
            <person name="Lage O.M."/>
            <person name="Pohl T."/>
            <person name="Merkel B.J."/>
            <person name="Hornburger P."/>
            <person name="Mueller R.-W."/>
            <person name="Bruemmer F."/>
            <person name="Labrenz M."/>
            <person name="Spormann A.M."/>
            <person name="Op den Camp H."/>
            <person name="Overmann J."/>
            <person name="Amann R."/>
            <person name="Jetten M.S.M."/>
            <person name="Mascher T."/>
            <person name="Medema M.H."/>
            <person name="Devos D.P."/>
            <person name="Kaster A.-K."/>
            <person name="Ovreas L."/>
            <person name="Rohde M."/>
            <person name="Galperin M.Y."/>
            <person name="Jogler C."/>
        </authorList>
    </citation>
    <scope>NUCLEOTIDE SEQUENCE [LARGE SCALE GENOMIC DNA]</scope>
    <source>
        <strain evidence="15 16">Mal33</strain>
    </source>
</reference>
<evidence type="ECO:0000256" key="11">
    <source>
        <dbReference type="ARBA" id="ARBA00023136"/>
    </source>
</evidence>
<keyword evidence="10 15" id="KW-0482">Metalloprotease</keyword>
<dbReference type="GO" id="GO:0008237">
    <property type="term" value="F:metallopeptidase activity"/>
    <property type="evidence" value="ECO:0007669"/>
    <property type="project" value="UniProtKB-KW"/>
</dbReference>
<keyword evidence="8" id="KW-0862">Zinc</keyword>
<evidence type="ECO:0000256" key="6">
    <source>
        <dbReference type="ARBA" id="ARBA00022723"/>
    </source>
</evidence>
<feature type="transmembrane region" description="Helical" evidence="13">
    <location>
        <begin position="95"/>
        <end position="116"/>
    </location>
</feature>
<keyword evidence="9 13" id="KW-1133">Transmembrane helix</keyword>
<evidence type="ECO:0000256" key="8">
    <source>
        <dbReference type="ARBA" id="ARBA00022833"/>
    </source>
</evidence>
<feature type="domain" description="Peptidase M50" evidence="14">
    <location>
        <begin position="43"/>
        <end position="119"/>
    </location>
</feature>
<dbReference type="CDD" id="cd06164">
    <property type="entry name" value="S2P-M50_SpoIVFB_CBS"/>
    <property type="match status" value="1"/>
</dbReference>
<feature type="transmembrane region" description="Helical" evidence="13">
    <location>
        <begin position="122"/>
        <end position="146"/>
    </location>
</feature>
<feature type="transmembrane region" description="Helical" evidence="13">
    <location>
        <begin position="12"/>
        <end position="31"/>
    </location>
</feature>
<keyword evidence="7" id="KW-0378">Hydrolase</keyword>
<feature type="domain" description="Peptidase M50" evidence="14">
    <location>
        <begin position="123"/>
        <end position="180"/>
    </location>
</feature>
<feature type="region of interest" description="Disordered" evidence="12">
    <location>
        <begin position="222"/>
        <end position="245"/>
    </location>
</feature>
<evidence type="ECO:0000256" key="3">
    <source>
        <dbReference type="ARBA" id="ARBA00007931"/>
    </source>
</evidence>
<protein>
    <submittedName>
        <fullName evidence="15">Zinc metalloprotease Rip3</fullName>
    </submittedName>
</protein>
<evidence type="ECO:0000256" key="12">
    <source>
        <dbReference type="SAM" id="MobiDB-lite"/>
    </source>
</evidence>
<evidence type="ECO:0000256" key="1">
    <source>
        <dbReference type="ARBA" id="ARBA00001947"/>
    </source>
</evidence>
<dbReference type="GO" id="GO:0046872">
    <property type="term" value="F:metal ion binding"/>
    <property type="evidence" value="ECO:0007669"/>
    <property type="project" value="UniProtKB-KW"/>
</dbReference>
<comment type="cofactor">
    <cofactor evidence="1">
        <name>Zn(2+)</name>
        <dbReference type="ChEBI" id="CHEBI:29105"/>
    </cofactor>
</comment>
<evidence type="ECO:0000256" key="10">
    <source>
        <dbReference type="ARBA" id="ARBA00023049"/>
    </source>
</evidence>
<accession>A0A518IP53</accession>
<feature type="transmembrane region" description="Helical" evidence="13">
    <location>
        <begin position="153"/>
        <end position="172"/>
    </location>
</feature>